<evidence type="ECO:0000313" key="2">
    <source>
        <dbReference type="EMBL" id="ADV63486.1"/>
    </source>
</evidence>
<gene>
    <name evidence="2" type="ordered locus">Isop_2921</name>
</gene>
<evidence type="ECO:0000259" key="1">
    <source>
        <dbReference type="Pfam" id="PF07589"/>
    </source>
</evidence>
<dbReference type="eggNOG" id="ENOG502ZVVR">
    <property type="taxonomic scope" value="Bacteria"/>
</dbReference>
<proteinExistence type="predicted"/>
<reference evidence="2 3" key="2">
    <citation type="journal article" date="2011" name="Stand. Genomic Sci.">
        <title>Complete genome sequence of Isosphaera pallida type strain (IS1B).</title>
        <authorList>
            <consortium name="US DOE Joint Genome Institute (JGI-PGF)"/>
            <person name="Goker M."/>
            <person name="Cleland D."/>
            <person name="Saunders E."/>
            <person name="Lapidus A."/>
            <person name="Nolan M."/>
            <person name="Lucas S."/>
            <person name="Hammon N."/>
            <person name="Deshpande S."/>
            <person name="Cheng J.F."/>
            <person name="Tapia R."/>
            <person name="Han C."/>
            <person name="Goodwin L."/>
            <person name="Pitluck S."/>
            <person name="Liolios K."/>
            <person name="Pagani I."/>
            <person name="Ivanova N."/>
            <person name="Mavromatis K."/>
            <person name="Pati A."/>
            <person name="Chen A."/>
            <person name="Palaniappan K."/>
            <person name="Land M."/>
            <person name="Hauser L."/>
            <person name="Chang Y.J."/>
            <person name="Jeffries C.D."/>
            <person name="Detter J.C."/>
            <person name="Beck B."/>
            <person name="Woyke T."/>
            <person name="Bristow J."/>
            <person name="Eisen J.A."/>
            <person name="Markowitz V."/>
            <person name="Hugenholtz P."/>
            <person name="Kyrpides N.C."/>
            <person name="Klenk H.P."/>
        </authorList>
    </citation>
    <scope>NUCLEOTIDE SEQUENCE [LARGE SCALE GENOMIC DNA]</scope>
    <source>
        <strain evidence="3">ATCC 43644 / DSM 9630 / IS1B</strain>
    </source>
</reference>
<dbReference type="SUPFAM" id="SSF50494">
    <property type="entry name" value="Trypsin-like serine proteases"/>
    <property type="match status" value="1"/>
</dbReference>
<dbReference type="InterPro" id="IPR009003">
    <property type="entry name" value="Peptidase_S1_PA"/>
</dbReference>
<sequence>MSSKQSSRQKDRPTQGGRRSWIVAWLALGLMLTQLGTPCRAVIVLGPQGRNTVPPPNTLIDVGWRTQGDWSGGSGTAIATEWFLTAQHLGGSVGDPFVFQGSTYNVVEIRDDDHSDLRLARVDRPLPEFAHVHTEGLEVGATAYLYGRGRDRGPEFVFNGTPRGWEFGVADGQRSWGLNIVEAIDFDPDGGPQLVTAFTFNAGPDESHLAPGDSGGGLFIFDPTDQRLELAGVHWAITGPYRESLDPDALPFSAAIYDATGLYVLNELGEYSLVLGEGQPVPGESFSTRVAARLDFVGQVVPIPEPTNLLLLGLGLALGWGWRRRQGRG</sequence>
<dbReference type="InterPro" id="IPR013424">
    <property type="entry name" value="Ice-binding_C"/>
</dbReference>
<dbReference type="Gene3D" id="2.40.10.120">
    <property type="match status" value="1"/>
</dbReference>
<dbReference type="Proteomes" id="UP000008631">
    <property type="component" value="Chromosome"/>
</dbReference>
<evidence type="ECO:0000313" key="3">
    <source>
        <dbReference type="Proteomes" id="UP000008631"/>
    </source>
</evidence>
<dbReference type="OrthoDB" id="189340at2"/>
<dbReference type="KEGG" id="ipa:Isop_2921"/>
<dbReference type="NCBIfam" id="TIGR02595">
    <property type="entry name" value="PEP_CTERM"/>
    <property type="match status" value="1"/>
</dbReference>
<dbReference type="EMBL" id="CP002353">
    <property type="protein sequence ID" value="ADV63486.1"/>
    <property type="molecule type" value="Genomic_DNA"/>
</dbReference>
<protein>
    <recommendedName>
        <fullName evidence="1">Ice-binding protein C-terminal domain-containing protein</fullName>
    </recommendedName>
</protein>
<dbReference type="HOGENOM" id="CLU_844074_0_0_0"/>
<feature type="domain" description="Ice-binding protein C-terminal" evidence="1">
    <location>
        <begin position="302"/>
        <end position="325"/>
    </location>
</feature>
<reference key="1">
    <citation type="submission" date="2010-11" db="EMBL/GenBank/DDBJ databases">
        <title>The complete sequence of chromosome of Isophaera pallida ATCC 43644.</title>
        <authorList>
            <consortium name="US DOE Joint Genome Institute (JGI-PGF)"/>
            <person name="Lucas S."/>
            <person name="Copeland A."/>
            <person name="Lapidus A."/>
            <person name="Bruce D."/>
            <person name="Goodwin L."/>
            <person name="Pitluck S."/>
            <person name="Kyrpides N."/>
            <person name="Mavromatis K."/>
            <person name="Pagani I."/>
            <person name="Ivanova N."/>
            <person name="Saunders E."/>
            <person name="Brettin T."/>
            <person name="Detter J.C."/>
            <person name="Han C."/>
            <person name="Tapia R."/>
            <person name="Land M."/>
            <person name="Hauser L."/>
            <person name="Markowitz V."/>
            <person name="Cheng J.-F."/>
            <person name="Hugenholtz P."/>
            <person name="Woyke T."/>
            <person name="Wu D."/>
            <person name="Eisen J.A."/>
        </authorList>
    </citation>
    <scope>NUCLEOTIDE SEQUENCE</scope>
    <source>
        <strain>ATCC 43644</strain>
    </source>
</reference>
<keyword evidence="3" id="KW-1185">Reference proteome</keyword>
<dbReference type="Pfam" id="PF07589">
    <property type="entry name" value="PEP-CTERM"/>
    <property type="match status" value="1"/>
</dbReference>
<dbReference type="InParanoid" id="E8R256"/>
<accession>E8R256</accession>
<organism evidence="2 3">
    <name type="scientific">Isosphaera pallida (strain ATCC 43644 / DSM 9630 / IS1B)</name>
    <dbReference type="NCBI Taxonomy" id="575540"/>
    <lineage>
        <taxon>Bacteria</taxon>
        <taxon>Pseudomonadati</taxon>
        <taxon>Planctomycetota</taxon>
        <taxon>Planctomycetia</taxon>
        <taxon>Isosphaerales</taxon>
        <taxon>Isosphaeraceae</taxon>
        <taxon>Isosphaera</taxon>
    </lineage>
</organism>
<dbReference type="AlphaFoldDB" id="E8R256"/>
<name>E8R256_ISOPI</name>
<dbReference type="RefSeq" id="WP_013565774.1">
    <property type="nucleotide sequence ID" value="NC_014962.1"/>
</dbReference>